<organism evidence="1 2">
    <name type="scientific">Enemella dayhoffiae</name>
    <dbReference type="NCBI Taxonomy" id="2016507"/>
    <lineage>
        <taxon>Bacteria</taxon>
        <taxon>Bacillati</taxon>
        <taxon>Actinomycetota</taxon>
        <taxon>Actinomycetes</taxon>
        <taxon>Propionibacteriales</taxon>
        <taxon>Propionibacteriaceae</taxon>
        <taxon>Enemella</taxon>
    </lineage>
</organism>
<dbReference type="Proteomes" id="UP000216311">
    <property type="component" value="Unassembled WGS sequence"/>
</dbReference>
<dbReference type="AlphaFoldDB" id="A0A255GM49"/>
<proteinExistence type="predicted"/>
<dbReference type="OrthoDB" id="3240452at2"/>
<sequence>MGQFGLDDALSPTVPEDMQRVIQAMYPTASTGPIMIGGGVAGRSDMAYGYTAGAGIVGTAHGGVIVTWLAGQTAPVPQPATSRLDIVYVGLDGAVRVAAGTAPPAGSCVLDKMRLQAGSTSTASATREWDKNYAMPYGGSEGYLDMDIHPLTNAPVSRTWHTFSTLDFTVRTDRHIDVIARQAVTSYPPASLPDSDMRKLGPGSMLYAFNLDGVLMESMEVPFDRRWTAHYAGCRAWKVQAGTHQIRIDRMCTWGADPVRFGGGVDKFVGEMAAVLDVGVAE</sequence>
<reference evidence="1 2" key="1">
    <citation type="submission" date="2017-07" db="EMBL/GenBank/DDBJ databases">
        <title>Draft whole genome sequences of clinical Proprionibacteriaceae strains.</title>
        <authorList>
            <person name="Bernier A.-M."/>
            <person name="Bernard K."/>
            <person name="Domingo M.-C."/>
        </authorList>
    </citation>
    <scope>NUCLEOTIDE SEQUENCE [LARGE SCALE GENOMIC DNA]</scope>
    <source>
        <strain evidence="1 2">NML 130396</strain>
    </source>
</reference>
<dbReference type="EMBL" id="NMVQ01000047">
    <property type="protein sequence ID" value="OYO16641.1"/>
    <property type="molecule type" value="Genomic_DNA"/>
</dbReference>
<comment type="caution">
    <text evidence="1">The sequence shown here is derived from an EMBL/GenBank/DDBJ whole genome shotgun (WGS) entry which is preliminary data.</text>
</comment>
<evidence type="ECO:0000313" key="2">
    <source>
        <dbReference type="Proteomes" id="UP000216311"/>
    </source>
</evidence>
<keyword evidence="2" id="KW-1185">Reference proteome</keyword>
<accession>A0A255GM49</accession>
<protein>
    <submittedName>
        <fullName evidence="1">Uncharacterized protein</fullName>
    </submittedName>
</protein>
<gene>
    <name evidence="1" type="ORF">CGZ93_17935</name>
</gene>
<evidence type="ECO:0000313" key="1">
    <source>
        <dbReference type="EMBL" id="OYO16641.1"/>
    </source>
</evidence>
<name>A0A255GM49_9ACTN</name>
<dbReference type="RefSeq" id="WP_094365528.1">
    <property type="nucleotide sequence ID" value="NZ_NMVQ01000047.1"/>
</dbReference>